<dbReference type="Proteomes" id="UP000232638">
    <property type="component" value="Chromosome"/>
</dbReference>
<dbReference type="GO" id="GO:0003677">
    <property type="term" value="F:DNA binding"/>
    <property type="evidence" value="ECO:0007669"/>
    <property type="project" value="InterPro"/>
</dbReference>
<dbReference type="KEGG" id="tsy:THSYN_14225"/>
<proteinExistence type="predicted"/>
<sequence>MKKLEIYDPAMCCSTGVCGVEVDPVLVAFNADLQWLAGQGVAVSRHNLSQEPQAFAANPAVLKELEAGMERLPVTLVDGRVVATGAYLSRAQLVQKLALDTAATQAPTDPLRVQVGGGCCTPSGGCC</sequence>
<reference evidence="1 2" key="1">
    <citation type="submission" date="2017-03" db="EMBL/GenBank/DDBJ databases">
        <title>Complete genome sequence of Candidatus 'Thiodictyon syntrophicum' sp. nov. strain Cad16T, a photolithoautotroph purple sulfur bacterium isolated from an alpine meromictic lake.</title>
        <authorList>
            <person name="Luedin S.M."/>
            <person name="Pothier J.F."/>
            <person name="Danza F."/>
            <person name="Storelli N."/>
            <person name="Wittwer M."/>
            <person name="Tonolla M."/>
        </authorList>
    </citation>
    <scope>NUCLEOTIDE SEQUENCE [LARGE SCALE GENOMIC DNA]</scope>
    <source>
        <strain evidence="1 2">Cad16T</strain>
    </source>
</reference>
<evidence type="ECO:0000313" key="1">
    <source>
        <dbReference type="EMBL" id="AUB81985.1"/>
    </source>
</evidence>
<name>A0A2K8U8V4_9GAMM</name>
<organism evidence="1 2">
    <name type="scientific">Candidatus Thiodictyon syntrophicum</name>
    <dbReference type="NCBI Taxonomy" id="1166950"/>
    <lineage>
        <taxon>Bacteria</taxon>
        <taxon>Pseudomonadati</taxon>
        <taxon>Pseudomonadota</taxon>
        <taxon>Gammaproteobacteria</taxon>
        <taxon>Chromatiales</taxon>
        <taxon>Chromatiaceae</taxon>
        <taxon>Thiodictyon</taxon>
    </lineage>
</organism>
<dbReference type="GO" id="GO:0046685">
    <property type="term" value="P:response to arsenic-containing substance"/>
    <property type="evidence" value="ECO:0007669"/>
    <property type="project" value="InterPro"/>
</dbReference>
<accession>A0A2K8U8V4</accession>
<keyword evidence="2" id="KW-1185">Reference proteome</keyword>
<dbReference type="RefSeq" id="WP_100919737.1">
    <property type="nucleotide sequence ID" value="NZ_CP020370.1"/>
</dbReference>
<dbReference type="Gene3D" id="3.40.30.10">
    <property type="entry name" value="Glutaredoxin"/>
    <property type="match status" value="1"/>
</dbReference>
<protein>
    <submittedName>
        <fullName evidence="1">Arsenical resistance operon transcriptional repressor ArsD</fullName>
    </submittedName>
</protein>
<dbReference type="NCBIfam" id="NF033727">
    <property type="entry name" value="chaperon_ArsD"/>
    <property type="match status" value="1"/>
</dbReference>
<dbReference type="AlphaFoldDB" id="A0A2K8U8V4"/>
<gene>
    <name evidence="1" type="ORF">THSYN_14225</name>
</gene>
<dbReference type="OrthoDB" id="9801358at2"/>
<dbReference type="EMBL" id="CP020370">
    <property type="protein sequence ID" value="AUB81985.1"/>
    <property type="molecule type" value="Genomic_DNA"/>
</dbReference>
<dbReference type="GO" id="GO:0045892">
    <property type="term" value="P:negative regulation of DNA-templated transcription"/>
    <property type="evidence" value="ECO:0007669"/>
    <property type="project" value="InterPro"/>
</dbReference>
<dbReference type="Pfam" id="PF06953">
    <property type="entry name" value="ArsD"/>
    <property type="match status" value="1"/>
</dbReference>
<dbReference type="InterPro" id="IPR010712">
    <property type="entry name" value="Arsenical-R_ArsD"/>
</dbReference>
<evidence type="ECO:0000313" key="2">
    <source>
        <dbReference type="Proteomes" id="UP000232638"/>
    </source>
</evidence>